<evidence type="ECO:0000313" key="5">
    <source>
        <dbReference type="Proteomes" id="UP000053558"/>
    </source>
</evidence>
<dbReference type="EMBL" id="JH711580">
    <property type="protein sequence ID" value="EIW79615.1"/>
    <property type="molecule type" value="Genomic_DNA"/>
</dbReference>
<organism evidence="4 5">
    <name type="scientific">Coniophora puteana (strain RWD-64-598)</name>
    <name type="common">Brown rot fungus</name>
    <dbReference type="NCBI Taxonomy" id="741705"/>
    <lineage>
        <taxon>Eukaryota</taxon>
        <taxon>Fungi</taxon>
        <taxon>Dikarya</taxon>
        <taxon>Basidiomycota</taxon>
        <taxon>Agaricomycotina</taxon>
        <taxon>Agaricomycetes</taxon>
        <taxon>Agaricomycetidae</taxon>
        <taxon>Boletales</taxon>
        <taxon>Coniophorineae</taxon>
        <taxon>Coniophoraceae</taxon>
        <taxon>Coniophora</taxon>
    </lineage>
</organism>
<dbReference type="PROSITE" id="PS00061">
    <property type="entry name" value="ADH_SHORT"/>
    <property type="match status" value="1"/>
</dbReference>
<dbReference type="PANTHER" id="PTHR43669:SF11">
    <property type="entry name" value="SHORT-CHAIN DEHYDROGENASE_OXIDOREDUCTASE"/>
    <property type="match status" value="1"/>
</dbReference>
<dbReference type="OMA" id="GWEFQRG"/>
<dbReference type="PANTHER" id="PTHR43669">
    <property type="entry name" value="5-KETO-D-GLUCONATE 5-REDUCTASE"/>
    <property type="match status" value="1"/>
</dbReference>
<accession>A0A5M3MLS4</accession>
<dbReference type="InterPro" id="IPR036291">
    <property type="entry name" value="NAD(P)-bd_dom_sf"/>
</dbReference>
<evidence type="ECO:0000313" key="4">
    <source>
        <dbReference type="EMBL" id="EIW79615.1"/>
    </source>
</evidence>
<dbReference type="PRINTS" id="PR00081">
    <property type="entry name" value="GDHRDH"/>
</dbReference>
<reference evidence="5" key="1">
    <citation type="journal article" date="2012" name="Science">
        <title>The Paleozoic origin of enzymatic lignin decomposition reconstructed from 31 fungal genomes.</title>
        <authorList>
            <person name="Floudas D."/>
            <person name="Binder M."/>
            <person name="Riley R."/>
            <person name="Barry K."/>
            <person name="Blanchette R.A."/>
            <person name="Henrissat B."/>
            <person name="Martinez A.T."/>
            <person name="Otillar R."/>
            <person name="Spatafora J.W."/>
            <person name="Yadav J.S."/>
            <person name="Aerts A."/>
            <person name="Benoit I."/>
            <person name="Boyd A."/>
            <person name="Carlson A."/>
            <person name="Copeland A."/>
            <person name="Coutinho P.M."/>
            <person name="de Vries R.P."/>
            <person name="Ferreira P."/>
            <person name="Findley K."/>
            <person name="Foster B."/>
            <person name="Gaskell J."/>
            <person name="Glotzer D."/>
            <person name="Gorecki P."/>
            <person name="Heitman J."/>
            <person name="Hesse C."/>
            <person name="Hori C."/>
            <person name="Igarashi K."/>
            <person name="Jurgens J.A."/>
            <person name="Kallen N."/>
            <person name="Kersten P."/>
            <person name="Kohler A."/>
            <person name="Kuees U."/>
            <person name="Kumar T.K.A."/>
            <person name="Kuo A."/>
            <person name="LaButti K."/>
            <person name="Larrondo L.F."/>
            <person name="Lindquist E."/>
            <person name="Ling A."/>
            <person name="Lombard V."/>
            <person name="Lucas S."/>
            <person name="Lundell T."/>
            <person name="Martin R."/>
            <person name="McLaughlin D.J."/>
            <person name="Morgenstern I."/>
            <person name="Morin E."/>
            <person name="Murat C."/>
            <person name="Nagy L.G."/>
            <person name="Nolan M."/>
            <person name="Ohm R.A."/>
            <person name="Patyshakuliyeva A."/>
            <person name="Rokas A."/>
            <person name="Ruiz-Duenas F.J."/>
            <person name="Sabat G."/>
            <person name="Salamov A."/>
            <person name="Samejima M."/>
            <person name="Schmutz J."/>
            <person name="Slot J.C."/>
            <person name="St John F."/>
            <person name="Stenlid J."/>
            <person name="Sun H."/>
            <person name="Sun S."/>
            <person name="Syed K."/>
            <person name="Tsang A."/>
            <person name="Wiebenga A."/>
            <person name="Young D."/>
            <person name="Pisabarro A."/>
            <person name="Eastwood D.C."/>
            <person name="Martin F."/>
            <person name="Cullen D."/>
            <person name="Grigoriev I.V."/>
            <person name="Hibbett D.S."/>
        </authorList>
    </citation>
    <scope>NUCLEOTIDE SEQUENCE [LARGE SCALE GENOMIC DNA]</scope>
    <source>
        <strain evidence="5">RWD-64-598 SS2</strain>
    </source>
</reference>
<dbReference type="InterPro" id="IPR002347">
    <property type="entry name" value="SDR_fam"/>
</dbReference>
<dbReference type="Gene3D" id="3.40.50.720">
    <property type="entry name" value="NAD(P)-binding Rossmann-like Domain"/>
    <property type="match status" value="1"/>
</dbReference>
<gene>
    <name evidence="4" type="ORF">CONPUDRAFT_58052</name>
</gene>
<dbReference type="GeneID" id="19207921"/>
<dbReference type="InterPro" id="IPR020904">
    <property type="entry name" value="Sc_DH/Rdtase_CS"/>
</dbReference>
<keyword evidence="5" id="KW-1185">Reference proteome</keyword>
<dbReference type="GO" id="GO:0016491">
    <property type="term" value="F:oxidoreductase activity"/>
    <property type="evidence" value="ECO:0007669"/>
    <property type="project" value="UniProtKB-KW"/>
</dbReference>
<sequence>MPSITDVKCILVIGSTAGIGRALALNILALPTKPTVIVAGRRQQRLDEIIKAENKDDRLRAVRFDVNADRATLKKSVDEVVKQYPELDAVMFASGVQQEFDFTKPESVDLDKIAEELNTNYTSVVNMTTFFLPHFIQLSSSGRPSFIYAITSSLSIVSGPWVPCYCASKAALRSFCQSIHVALKDKNVHVVEILPPLVESELHDHQGKREALSKTWMPLDDFTEKTMAGLRSGAAEIPIGQAETYHKQFETGKLEAVAKQYEQRKAAEKGN</sequence>
<keyword evidence="3" id="KW-0560">Oxidoreductase</keyword>
<evidence type="ECO:0000256" key="1">
    <source>
        <dbReference type="ARBA" id="ARBA00006484"/>
    </source>
</evidence>
<evidence type="ECO:0000256" key="2">
    <source>
        <dbReference type="ARBA" id="ARBA00022857"/>
    </source>
</evidence>
<comment type="caution">
    <text evidence="4">The sequence shown here is derived from an EMBL/GenBank/DDBJ whole genome shotgun (WGS) entry which is preliminary data.</text>
</comment>
<dbReference type="SUPFAM" id="SSF51735">
    <property type="entry name" value="NAD(P)-binding Rossmann-fold domains"/>
    <property type="match status" value="1"/>
</dbReference>
<name>A0A5M3MLS4_CONPW</name>
<dbReference type="OrthoDB" id="37659at2759"/>
<dbReference type="KEGG" id="cput:CONPUDRAFT_58052"/>
<protein>
    <submittedName>
        <fullName evidence="4">NAD(P)-binding protein</fullName>
    </submittedName>
</protein>
<dbReference type="Proteomes" id="UP000053558">
    <property type="component" value="Unassembled WGS sequence"/>
</dbReference>
<keyword evidence="2" id="KW-0521">NADP</keyword>
<dbReference type="AlphaFoldDB" id="A0A5M3MLS4"/>
<comment type="similarity">
    <text evidence="1">Belongs to the short-chain dehydrogenases/reductases (SDR) family.</text>
</comment>
<proteinExistence type="inferred from homology"/>
<dbReference type="RefSeq" id="XP_007769728.1">
    <property type="nucleotide sequence ID" value="XM_007771538.1"/>
</dbReference>
<dbReference type="Pfam" id="PF00106">
    <property type="entry name" value="adh_short"/>
    <property type="match status" value="1"/>
</dbReference>
<evidence type="ECO:0000256" key="3">
    <source>
        <dbReference type="ARBA" id="ARBA00023002"/>
    </source>
</evidence>